<evidence type="ECO:0000313" key="1">
    <source>
        <dbReference type="EMBL" id="CAH1284064.1"/>
    </source>
</evidence>
<evidence type="ECO:0000313" key="2">
    <source>
        <dbReference type="Proteomes" id="UP001153709"/>
    </source>
</evidence>
<reference evidence="1" key="1">
    <citation type="submission" date="2022-01" db="EMBL/GenBank/DDBJ databases">
        <authorList>
            <person name="King R."/>
        </authorList>
    </citation>
    <scope>NUCLEOTIDE SEQUENCE</scope>
</reference>
<accession>A0A9P0DXD6</accession>
<sequence length="254" mass="27393">EKFSTDSYIIEQHRIKMAKIILFFCAIILASAVASPSKAAADDSLIDIIKKIVHKIEDIIDKIYEKAPGIIDGFADNYDDNLKKALDFLEKIALQGIRAFKPLIDRIAEGSNDAGKKLVSCIESHDTEIVDIRIQLYDGVAKCVKNDLVALVKTLSPIVKDLSGIHEKAKEAANEIDQCEGNDAQTLLCVVQVASDLLKVVAEIPDAVKGDIQPVIDAAIAMSKIGLQCSEDQIAPFFANSGKVLGEIASCAAA</sequence>
<feature type="non-terminal residue" evidence="1">
    <location>
        <position position="1"/>
    </location>
</feature>
<proteinExistence type="predicted"/>
<dbReference type="OrthoDB" id="6758051at2759"/>
<dbReference type="AlphaFoldDB" id="A0A9P0DXD6"/>
<dbReference type="EMBL" id="OU898282">
    <property type="protein sequence ID" value="CAH1284064.1"/>
    <property type="molecule type" value="Genomic_DNA"/>
</dbReference>
<protein>
    <submittedName>
        <fullName evidence="1">Uncharacterized protein</fullName>
    </submittedName>
</protein>
<organism evidence="1 2">
    <name type="scientific">Diabrotica balteata</name>
    <name type="common">Banded cucumber beetle</name>
    <dbReference type="NCBI Taxonomy" id="107213"/>
    <lineage>
        <taxon>Eukaryota</taxon>
        <taxon>Metazoa</taxon>
        <taxon>Ecdysozoa</taxon>
        <taxon>Arthropoda</taxon>
        <taxon>Hexapoda</taxon>
        <taxon>Insecta</taxon>
        <taxon>Pterygota</taxon>
        <taxon>Neoptera</taxon>
        <taxon>Endopterygota</taxon>
        <taxon>Coleoptera</taxon>
        <taxon>Polyphaga</taxon>
        <taxon>Cucujiformia</taxon>
        <taxon>Chrysomeloidea</taxon>
        <taxon>Chrysomelidae</taxon>
        <taxon>Galerucinae</taxon>
        <taxon>Diabroticina</taxon>
        <taxon>Diabroticites</taxon>
        <taxon>Diabrotica</taxon>
    </lineage>
</organism>
<name>A0A9P0DXD6_DIABA</name>
<dbReference type="Proteomes" id="UP001153709">
    <property type="component" value="Chromosome 7"/>
</dbReference>
<keyword evidence="2" id="KW-1185">Reference proteome</keyword>
<gene>
    <name evidence="1" type="ORF">DIABBA_LOCUS11453</name>
</gene>